<dbReference type="AlphaFoldDB" id="A0A8J7LI64"/>
<proteinExistence type="predicted"/>
<feature type="transmembrane region" description="Helical" evidence="1">
    <location>
        <begin position="9"/>
        <end position="31"/>
    </location>
</feature>
<gene>
    <name evidence="2" type="ORF">I8752_34065</name>
</gene>
<feature type="transmembrane region" description="Helical" evidence="1">
    <location>
        <begin position="100"/>
        <end position="122"/>
    </location>
</feature>
<protein>
    <submittedName>
        <fullName evidence="2">Mannosyltransferase</fullName>
    </submittedName>
</protein>
<feature type="transmembrane region" description="Helical" evidence="1">
    <location>
        <begin position="372"/>
        <end position="392"/>
    </location>
</feature>
<sequence>MNKRRIVEVIFLPLIICSAFIFCTAMAMLLYPETFYKFFSATQLVRDIPPQLPHKSYYWDVEHYAKLALSPSCNAFYPLWPFIIRIVFHPQSIEQAAHYFSVVATALFFLGTFLLFWVFQIGLQRVDLAFWLVLAYSVNPMAIFRVIGYTESLFAFLSTLFIWICLPKLKLNENLKLCLIFVITFLMALTRPVLIQILFSAITSLGTIFYFQSLLKARFTHHNLLAIFTKYISEIKTTITICVSALLGYSIYGNLCLITRGDFFASFHDQKLWGKKLGLHLELLLTPKSPLFDLLGLYLPAIILFLAVALVYFKLIRHDFYIFMPQSQLWNLLLIYPPLLILLYIFNYIRYQKQAKLTKLAINKYIYTLRKNYIFWFCIYFSFIHSVIIFFTQDRLFSLARFIFAVPFFFMATGYLYCCFSGKKAYTILFCFILISAIALFEQWINYGQDRWLG</sequence>
<keyword evidence="1" id="KW-0812">Transmembrane</keyword>
<comment type="caution">
    <text evidence="2">The sequence shown here is derived from an EMBL/GenBank/DDBJ whole genome shotgun (WGS) entry which is preliminary data.</text>
</comment>
<dbReference type="Proteomes" id="UP000662314">
    <property type="component" value="Unassembled WGS sequence"/>
</dbReference>
<keyword evidence="1" id="KW-0472">Membrane</keyword>
<feature type="transmembrane region" description="Helical" evidence="1">
    <location>
        <begin position="231"/>
        <end position="252"/>
    </location>
</feature>
<feature type="transmembrane region" description="Helical" evidence="1">
    <location>
        <begin position="291"/>
        <end position="313"/>
    </location>
</feature>
<dbReference type="EMBL" id="JAECZA010000299">
    <property type="protein sequence ID" value="MBH8577901.1"/>
    <property type="molecule type" value="Genomic_DNA"/>
</dbReference>
<feature type="transmembrane region" description="Helical" evidence="1">
    <location>
        <begin position="333"/>
        <end position="351"/>
    </location>
</feature>
<keyword evidence="3" id="KW-1185">Reference proteome</keyword>
<accession>A0A8J7LI64</accession>
<keyword evidence="2" id="KW-0328">Glycosyltransferase</keyword>
<feature type="transmembrane region" description="Helical" evidence="1">
    <location>
        <begin position="398"/>
        <end position="418"/>
    </location>
</feature>
<keyword evidence="1" id="KW-1133">Transmembrane helix</keyword>
<feature type="transmembrane region" description="Helical" evidence="1">
    <location>
        <begin position="178"/>
        <end position="211"/>
    </location>
</feature>
<evidence type="ECO:0000256" key="1">
    <source>
        <dbReference type="SAM" id="Phobius"/>
    </source>
</evidence>
<dbReference type="RefSeq" id="WP_214436581.1">
    <property type="nucleotide sequence ID" value="NZ_CAWPUQ010000236.1"/>
</dbReference>
<feature type="transmembrane region" description="Helical" evidence="1">
    <location>
        <begin position="67"/>
        <end position="88"/>
    </location>
</feature>
<name>A0A8J7LI64_9NOST</name>
<feature type="transmembrane region" description="Helical" evidence="1">
    <location>
        <begin position="425"/>
        <end position="445"/>
    </location>
</feature>
<keyword evidence="2" id="KW-0808">Transferase</keyword>
<organism evidence="2 3">
    <name type="scientific">Dendronalium phyllosphericum CENA369</name>
    <dbReference type="NCBI Taxonomy" id="1725256"/>
    <lineage>
        <taxon>Bacteria</taxon>
        <taxon>Bacillati</taxon>
        <taxon>Cyanobacteriota</taxon>
        <taxon>Cyanophyceae</taxon>
        <taxon>Nostocales</taxon>
        <taxon>Nostocaceae</taxon>
        <taxon>Dendronalium</taxon>
        <taxon>Dendronalium phyllosphericum</taxon>
    </lineage>
</organism>
<dbReference type="GO" id="GO:0016757">
    <property type="term" value="F:glycosyltransferase activity"/>
    <property type="evidence" value="ECO:0007669"/>
    <property type="project" value="UniProtKB-KW"/>
</dbReference>
<feature type="transmembrane region" description="Helical" evidence="1">
    <location>
        <begin position="142"/>
        <end position="166"/>
    </location>
</feature>
<reference evidence="2 3" key="1">
    <citation type="journal article" date="2021" name="Int. J. Syst. Evol. Microbiol.">
        <title>Amazonocrinis nigriterrae gen. nov., sp. nov., Atlanticothrix silvestris gen. nov., sp. nov. and Dendronalium phyllosphericum gen. nov., sp. nov., nostocacean cyanobacteria from Brazilian environments.</title>
        <authorList>
            <person name="Alvarenga D.O."/>
            <person name="Andreote A.P.D."/>
            <person name="Branco L.H.Z."/>
            <person name="Delbaje E."/>
            <person name="Cruz R.B."/>
            <person name="Varani A.M."/>
            <person name="Fiore M.F."/>
        </authorList>
    </citation>
    <scope>NUCLEOTIDE SEQUENCE [LARGE SCALE GENOMIC DNA]</scope>
    <source>
        <strain evidence="2 3">CENA369</strain>
    </source>
</reference>
<evidence type="ECO:0000313" key="2">
    <source>
        <dbReference type="EMBL" id="MBH8577901.1"/>
    </source>
</evidence>
<evidence type="ECO:0000313" key="3">
    <source>
        <dbReference type="Proteomes" id="UP000662314"/>
    </source>
</evidence>